<dbReference type="Gene3D" id="3.40.50.1820">
    <property type="entry name" value="alpha/beta hydrolase"/>
    <property type="match status" value="1"/>
</dbReference>
<name>A0ABS1D374_9PROT</name>
<dbReference type="SUPFAM" id="SSF53474">
    <property type="entry name" value="alpha/beta-Hydrolases"/>
    <property type="match status" value="1"/>
</dbReference>
<evidence type="ECO:0000313" key="2">
    <source>
        <dbReference type="Proteomes" id="UP000697995"/>
    </source>
</evidence>
<keyword evidence="2" id="KW-1185">Reference proteome</keyword>
<protein>
    <recommendedName>
        <fullName evidence="3">Thioesterase domain-containing protein</fullName>
    </recommendedName>
</protein>
<dbReference type="EMBL" id="NRSG01000169">
    <property type="protein sequence ID" value="MBK1660349.1"/>
    <property type="molecule type" value="Genomic_DNA"/>
</dbReference>
<dbReference type="RefSeq" id="WP_133222774.1">
    <property type="nucleotide sequence ID" value="NZ_NRSG01000169.1"/>
</dbReference>
<comment type="caution">
    <text evidence="1">The sequence shown here is derived from an EMBL/GenBank/DDBJ whole genome shotgun (WGS) entry which is preliminary data.</text>
</comment>
<reference evidence="1 2" key="1">
    <citation type="journal article" date="2020" name="Microorganisms">
        <title>Osmotic Adaptation and Compatible Solute Biosynthesis of Phototrophic Bacteria as Revealed from Genome Analyses.</title>
        <authorList>
            <person name="Imhoff J.F."/>
            <person name="Rahn T."/>
            <person name="Kunzel S."/>
            <person name="Keller A."/>
            <person name="Neulinger S.C."/>
        </authorList>
    </citation>
    <scope>NUCLEOTIDE SEQUENCE [LARGE SCALE GENOMIC DNA]</scope>
    <source>
        <strain evidence="1 2">DSM 15382</strain>
    </source>
</reference>
<evidence type="ECO:0008006" key="3">
    <source>
        <dbReference type="Google" id="ProtNLM"/>
    </source>
</evidence>
<sequence>MEADGPAARPLLLLIGGGGDRALRKVGRVFDALAARPDAAARLLHYRHHDQEAAMLALIAARPPAAAIRLVGHSWGGHAAARIAARLGDQGRPVELLATLDPVSRFVTPAFLRRVRAGARTWVNIRAAGGPRFHPSDLVAAIGGPYGQAPRGIADRHVDLPLCHADAAGMLAHPLPGDGTLLDLALAAAPPAA</sequence>
<accession>A0ABS1D374</accession>
<evidence type="ECO:0000313" key="1">
    <source>
        <dbReference type="EMBL" id="MBK1660349.1"/>
    </source>
</evidence>
<organism evidence="1 2">
    <name type="scientific">Paracraurococcus ruber</name>
    <dbReference type="NCBI Taxonomy" id="77675"/>
    <lineage>
        <taxon>Bacteria</taxon>
        <taxon>Pseudomonadati</taxon>
        <taxon>Pseudomonadota</taxon>
        <taxon>Alphaproteobacteria</taxon>
        <taxon>Acetobacterales</taxon>
        <taxon>Roseomonadaceae</taxon>
        <taxon>Paracraurococcus</taxon>
    </lineage>
</organism>
<dbReference type="Proteomes" id="UP000697995">
    <property type="component" value="Unassembled WGS sequence"/>
</dbReference>
<dbReference type="InterPro" id="IPR029058">
    <property type="entry name" value="AB_hydrolase_fold"/>
</dbReference>
<gene>
    <name evidence="1" type="ORF">CKO45_19155</name>
</gene>
<proteinExistence type="predicted"/>